<evidence type="ECO:0000256" key="1">
    <source>
        <dbReference type="ARBA" id="ARBA00004651"/>
    </source>
</evidence>
<feature type="transmembrane region" description="Helical" evidence="8">
    <location>
        <begin position="263"/>
        <end position="283"/>
    </location>
</feature>
<dbReference type="SUPFAM" id="SSF103473">
    <property type="entry name" value="MFS general substrate transporter"/>
    <property type="match status" value="1"/>
</dbReference>
<dbReference type="NCBIfam" id="TIGR00710">
    <property type="entry name" value="efflux_Bcr_CflA"/>
    <property type="match status" value="1"/>
</dbReference>
<sequence length="408" mass="42116">MNSRTTLRGTEPATDTTTRPLPLSWLGVLALLTAVAPLATDMYLPAFPAMAEEFGTSASAIQLTLTTFMIGLAIGQLVIGPLSDRFGRRPLMLTGTLVCVLAGAACALAPTIELLTVFRFLQGFCGAAGVVLSRAVVSDRAHGAAAARVFSLMMIINGVAPVVAPLLGGSLMGLIGWRGVFWIITGLAAAMFVGVVAVLGETHPEERRMTGGVTAMLRDARSVLTNRHYIGYTAAFAFSFAVMFAYIAASPFVLQNVLGLSEITYAIAFAANAVGLVLMNALNARIVGRFGQRRLLALGTSLLVVFAALLLLDAVLGPVLWATLVLLWGTVTSLGLVMANATSLALDEVRATAGTGSAMLGALQFGLAAVVSPLVGVGGDHTAVPMAVAMVVSAVIGAGALMLTRRSA</sequence>
<organism evidence="10 11">
    <name type="scientific">[Mycobacterium] manitobense</name>
    <dbReference type="NCBI Taxonomy" id="190147"/>
    <lineage>
        <taxon>Bacteria</taxon>
        <taxon>Bacillati</taxon>
        <taxon>Actinomycetota</taxon>
        <taxon>Actinomycetes</taxon>
        <taxon>Mycobacteriales</taxon>
        <taxon>Mycobacteriaceae</taxon>
        <taxon>Mycolicibacterium</taxon>
    </lineage>
</organism>
<keyword evidence="3" id="KW-0813">Transport</keyword>
<keyword evidence="6 8" id="KW-1133">Transmembrane helix</keyword>
<dbReference type="PROSITE" id="PS50850">
    <property type="entry name" value="MFS"/>
    <property type="match status" value="1"/>
</dbReference>
<dbReference type="RefSeq" id="WP_264013215.1">
    <property type="nucleotide sequence ID" value="NZ_JACKSJ010000108.1"/>
</dbReference>
<keyword evidence="4" id="KW-1003">Cell membrane</keyword>
<feature type="transmembrane region" description="Helical" evidence="8">
    <location>
        <begin position="318"/>
        <end position="339"/>
    </location>
</feature>
<feature type="transmembrane region" description="Helical" evidence="8">
    <location>
        <begin position="21"/>
        <end position="40"/>
    </location>
</feature>
<dbReference type="GO" id="GO:0005886">
    <property type="term" value="C:plasma membrane"/>
    <property type="evidence" value="ECO:0007669"/>
    <property type="project" value="UniProtKB-SubCell"/>
</dbReference>
<dbReference type="Proteomes" id="UP001140293">
    <property type="component" value="Unassembled WGS sequence"/>
</dbReference>
<feature type="domain" description="Major facilitator superfamily (MFS) profile" evidence="9">
    <location>
        <begin position="25"/>
        <end position="405"/>
    </location>
</feature>
<evidence type="ECO:0000259" key="9">
    <source>
        <dbReference type="PROSITE" id="PS50850"/>
    </source>
</evidence>
<dbReference type="InterPro" id="IPR036259">
    <property type="entry name" value="MFS_trans_sf"/>
</dbReference>
<evidence type="ECO:0000256" key="5">
    <source>
        <dbReference type="ARBA" id="ARBA00022692"/>
    </source>
</evidence>
<evidence type="ECO:0000313" key="10">
    <source>
        <dbReference type="EMBL" id="MCV7171028.1"/>
    </source>
</evidence>
<evidence type="ECO:0000256" key="8">
    <source>
        <dbReference type="SAM" id="Phobius"/>
    </source>
</evidence>
<proteinExistence type="inferred from homology"/>
<feature type="transmembrane region" description="Helical" evidence="8">
    <location>
        <begin position="229"/>
        <end position="248"/>
    </location>
</feature>
<comment type="caution">
    <text evidence="10">The sequence shown here is derived from an EMBL/GenBank/DDBJ whole genome shotgun (WGS) entry which is preliminary data.</text>
</comment>
<feature type="transmembrane region" description="Helical" evidence="8">
    <location>
        <begin position="91"/>
        <end position="112"/>
    </location>
</feature>
<dbReference type="InterPro" id="IPR004812">
    <property type="entry name" value="Efflux_drug-R_Bcr/CmlA"/>
</dbReference>
<comment type="subcellular location">
    <subcellularLocation>
        <location evidence="1">Cell membrane</location>
        <topology evidence="1">Multi-pass membrane protein</topology>
    </subcellularLocation>
</comment>
<accession>A0A9X2YN67</accession>
<feature type="transmembrane region" description="Helical" evidence="8">
    <location>
        <begin position="60"/>
        <end position="79"/>
    </location>
</feature>
<dbReference type="CDD" id="cd17320">
    <property type="entry name" value="MFS_MdfA_MDR_like"/>
    <property type="match status" value="1"/>
</dbReference>
<keyword evidence="5 8" id="KW-0812">Transmembrane</keyword>
<comment type="similarity">
    <text evidence="2">Belongs to the major facilitator superfamily. Bcr/CmlA family.</text>
</comment>
<evidence type="ECO:0000256" key="4">
    <source>
        <dbReference type="ARBA" id="ARBA00022475"/>
    </source>
</evidence>
<feature type="transmembrane region" description="Helical" evidence="8">
    <location>
        <begin position="180"/>
        <end position="199"/>
    </location>
</feature>
<evidence type="ECO:0000256" key="3">
    <source>
        <dbReference type="ARBA" id="ARBA00022448"/>
    </source>
</evidence>
<feature type="transmembrane region" description="Helical" evidence="8">
    <location>
        <begin position="351"/>
        <end position="371"/>
    </location>
</feature>
<dbReference type="PANTHER" id="PTHR23502">
    <property type="entry name" value="MAJOR FACILITATOR SUPERFAMILY"/>
    <property type="match status" value="1"/>
</dbReference>
<feature type="transmembrane region" description="Helical" evidence="8">
    <location>
        <begin position="118"/>
        <end position="137"/>
    </location>
</feature>
<feature type="transmembrane region" description="Helical" evidence="8">
    <location>
        <begin position="295"/>
        <end position="312"/>
    </location>
</feature>
<name>A0A9X2YN67_9MYCO</name>
<reference evidence="10" key="1">
    <citation type="submission" date="2020-07" db="EMBL/GenBank/DDBJ databases">
        <authorList>
            <person name="Pettersson B.M.F."/>
            <person name="Behra P.R.K."/>
            <person name="Ramesh M."/>
            <person name="Das S."/>
            <person name="Dasgupta S."/>
            <person name="Kirsebom L.A."/>
        </authorList>
    </citation>
    <scope>NUCLEOTIDE SEQUENCE</scope>
    <source>
        <strain evidence="10">DSM 44615</strain>
    </source>
</reference>
<evidence type="ECO:0000256" key="7">
    <source>
        <dbReference type="ARBA" id="ARBA00023136"/>
    </source>
</evidence>
<keyword evidence="7 8" id="KW-0472">Membrane</keyword>
<protein>
    <submittedName>
        <fullName evidence="10">Multidrug effflux MFS transporter</fullName>
    </submittedName>
</protein>
<dbReference type="InterPro" id="IPR020846">
    <property type="entry name" value="MFS_dom"/>
</dbReference>
<evidence type="ECO:0000313" key="11">
    <source>
        <dbReference type="Proteomes" id="UP001140293"/>
    </source>
</evidence>
<dbReference type="EMBL" id="JACKSJ010000108">
    <property type="protein sequence ID" value="MCV7171028.1"/>
    <property type="molecule type" value="Genomic_DNA"/>
</dbReference>
<dbReference type="GO" id="GO:0042910">
    <property type="term" value="F:xenobiotic transmembrane transporter activity"/>
    <property type="evidence" value="ECO:0007669"/>
    <property type="project" value="InterPro"/>
</dbReference>
<feature type="transmembrane region" description="Helical" evidence="8">
    <location>
        <begin position="383"/>
        <end position="403"/>
    </location>
</feature>
<dbReference type="FunFam" id="1.20.1720.10:FF:000005">
    <property type="entry name" value="Bcr/CflA family efflux transporter"/>
    <property type="match status" value="1"/>
</dbReference>
<reference evidence="10" key="2">
    <citation type="journal article" date="2022" name="BMC Genomics">
        <title>Comparative genome analysis of mycobacteria focusing on tRNA and non-coding RNA.</title>
        <authorList>
            <person name="Behra P.R.K."/>
            <person name="Pettersson B.M.F."/>
            <person name="Ramesh M."/>
            <person name="Das S."/>
            <person name="Dasgupta S."/>
            <person name="Kirsebom L.A."/>
        </authorList>
    </citation>
    <scope>NUCLEOTIDE SEQUENCE</scope>
    <source>
        <strain evidence="10">DSM 44615</strain>
    </source>
</reference>
<dbReference type="AlphaFoldDB" id="A0A9X2YN67"/>
<dbReference type="Gene3D" id="1.20.1720.10">
    <property type="entry name" value="Multidrug resistance protein D"/>
    <property type="match status" value="1"/>
</dbReference>
<feature type="transmembrane region" description="Helical" evidence="8">
    <location>
        <begin position="149"/>
        <end position="168"/>
    </location>
</feature>
<dbReference type="Pfam" id="PF07690">
    <property type="entry name" value="MFS_1"/>
    <property type="match status" value="1"/>
</dbReference>
<dbReference type="PROSITE" id="PS00216">
    <property type="entry name" value="SUGAR_TRANSPORT_1"/>
    <property type="match status" value="1"/>
</dbReference>
<evidence type="ECO:0000256" key="6">
    <source>
        <dbReference type="ARBA" id="ARBA00022989"/>
    </source>
</evidence>
<gene>
    <name evidence="10" type="ORF">H7I41_14005</name>
</gene>
<keyword evidence="11" id="KW-1185">Reference proteome</keyword>
<evidence type="ECO:0000256" key="2">
    <source>
        <dbReference type="ARBA" id="ARBA00006236"/>
    </source>
</evidence>
<dbReference type="InterPro" id="IPR011701">
    <property type="entry name" value="MFS"/>
</dbReference>
<dbReference type="PANTHER" id="PTHR23502:SF132">
    <property type="entry name" value="POLYAMINE TRANSPORTER 2-RELATED"/>
    <property type="match status" value="1"/>
</dbReference>
<dbReference type="InterPro" id="IPR005829">
    <property type="entry name" value="Sugar_transporter_CS"/>
</dbReference>
<dbReference type="GO" id="GO:1990961">
    <property type="term" value="P:xenobiotic detoxification by transmembrane export across the plasma membrane"/>
    <property type="evidence" value="ECO:0007669"/>
    <property type="project" value="InterPro"/>
</dbReference>